<sequence>MRSTKMHPQLSCEACKSRENSLFGVLCHAQLTDISENKSCTLYRKGQILFHEGTRPLGVFCINQGKVKVYKLGYDGKEQIVHVAGQGGILGYKALIAEEPYSVSAETLDDCTICFLPRQSFLEAVSKSPELNQRILKQVCHELGVMNENLTNQAQRTVRERLAITLLKLRDTYGMDYHDDSTIEINLTREDLANMVGTATETLIRLLHEFKEDKLISTQGRKISIDDAKGLAKEANLY</sequence>
<name>A0AA49GKK5_9BACT</name>
<dbReference type="SMART" id="SM00419">
    <property type="entry name" value="HTH_CRP"/>
    <property type="match status" value="1"/>
</dbReference>
<keyword evidence="1" id="KW-0805">Transcription regulation</keyword>
<accession>A0AA49GKK5</accession>
<dbReference type="Gene3D" id="1.10.10.10">
    <property type="entry name" value="Winged helix-like DNA-binding domain superfamily/Winged helix DNA-binding domain"/>
    <property type="match status" value="1"/>
</dbReference>
<keyword evidence="3" id="KW-0804">Transcription</keyword>
<dbReference type="SUPFAM" id="SSF46785">
    <property type="entry name" value="Winged helix' DNA-binding domain"/>
    <property type="match status" value="1"/>
</dbReference>
<proteinExistence type="predicted"/>
<dbReference type="PRINTS" id="PR00034">
    <property type="entry name" value="HTHCRP"/>
</dbReference>
<keyword evidence="2" id="KW-0238">DNA-binding</keyword>
<dbReference type="EMBL" id="CP120682">
    <property type="protein sequence ID" value="WKN35479.1"/>
    <property type="molecule type" value="Genomic_DNA"/>
</dbReference>
<dbReference type="InterPro" id="IPR050397">
    <property type="entry name" value="Env_Response_Regulators"/>
</dbReference>
<dbReference type="PROSITE" id="PS50042">
    <property type="entry name" value="CNMP_BINDING_3"/>
    <property type="match status" value="1"/>
</dbReference>
<evidence type="ECO:0000256" key="3">
    <source>
        <dbReference type="ARBA" id="ARBA00023163"/>
    </source>
</evidence>
<dbReference type="GO" id="GO:0003700">
    <property type="term" value="F:DNA-binding transcription factor activity"/>
    <property type="evidence" value="ECO:0007669"/>
    <property type="project" value="TreeGrafter"/>
</dbReference>
<dbReference type="CDD" id="cd00038">
    <property type="entry name" value="CAP_ED"/>
    <property type="match status" value="1"/>
</dbReference>
<reference evidence="6" key="2">
    <citation type="journal article" date="2024" name="Antonie Van Leeuwenhoek">
        <title>Roseihalotalea indica gen. nov., sp. nov., a halophilic Bacteroidetes from mesopelagic Southwest Indian Ocean with higher carbohydrate metabolic potential.</title>
        <authorList>
            <person name="Chen B."/>
            <person name="Zhang M."/>
            <person name="Lin D."/>
            <person name="Ye J."/>
            <person name="Tang K."/>
        </authorList>
    </citation>
    <scope>NUCLEOTIDE SEQUENCE</scope>
    <source>
        <strain evidence="6">TK19036</strain>
    </source>
</reference>
<dbReference type="InterPro" id="IPR000595">
    <property type="entry name" value="cNMP-bd_dom"/>
</dbReference>
<protein>
    <submittedName>
        <fullName evidence="6">Crp/Fnr family transcriptional regulator</fullName>
    </submittedName>
</protein>
<organism evidence="6">
    <name type="scientific">Roseihalotalea indica</name>
    <dbReference type="NCBI Taxonomy" id="2867963"/>
    <lineage>
        <taxon>Bacteria</taxon>
        <taxon>Pseudomonadati</taxon>
        <taxon>Bacteroidota</taxon>
        <taxon>Cytophagia</taxon>
        <taxon>Cytophagales</taxon>
        <taxon>Catalimonadaceae</taxon>
        <taxon>Roseihalotalea</taxon>
    </lineage>
</organism>
<reference evidence="6" key="1">
    <citation type="journal article" date="2023" name="Comput. Struct. Biotechnol. J.">
        <title>Discovery of a novel marine Bacteroidetes with a rich repertoire of carbohydrate-active enzymes.</title>
        <authorList>
            <person name="Chen B."/>
            <person name="Liu G."/>
            <person name="Chen Q."/>
            <person name="Wang H."/>
            <person name="Liu L."/>
            <person name="Tang K."/>
        </authorList>
    </citation>
    <scope>NUCLEOTIDE SEQUENCE</scope>
    <source>
        <strain evidence="6">TK19036</strain>
    </source>
</reference>
<dbReference type="InterPro" id="IPR036388">
    <property type="entry name" value="WH-like_DNA-bd_sf"/>
</dbReference>
<dbReference type="Pfam" id="PF00027">
    <property type="entry name" value="cNMP_binding"/>
    <property type="match status" value="1"/>
</dbReference>
<dbReference type="PROSITE" id="PS51063">
    <property type="entry name" value="HTH_CRP_2"/>
    <property type="match status" value="1"/>
</dbReference>
<dbReference type="Gene3D" id="2.60.120.10">
    <property type="entry name" value="Jelly Rolls"/>
    <property type="match status" value="1"/>
</dbReference>
<gene>
    <name evidence="6" type="ORF">K4G66_24195</name>
</gene>
<dbReference type="InterPro" id="IPR014710">
    <property type="entry name" value="RmlC-like_jellyroll"/>
</dbReference>
<dbReference type="InterPro" id="IPR018490">
    <property type="entry name" value="cNMP-bd_dom_sf"/>
</dbReference>
<dbReference type="InterPro" id="IPR012318">
    <property type="entry name" value="HTH_CRP"/>
</dbReference>
<dbReference type="PANTHER" id="PTHR24567">
    <property type="entry name" value="CRP FAMILY TRANSCRIPTIONAL REGULATORY PROTEIN"/>
    <property type="match status" value="1"/>
</dbReference>
<feature type="domain" description="Cyclic nucleotide-binding" evidence="4">
    <location>
        <begin position="22"/>
        <end position="142"/>
    </location>
</feature>
<evidence type="ECO:0000256" key="1">
    <source>
        <dbReference type="ARBA" id="ARBA00023015"/>
    </source>
</evidence>
<evidence type="ECO:0000256" key="2">
    <source>
        <dbReference type="ARBA" id="ARBA00023125"/>
    </source>
</evidence>
<feature type="domain" description="HTH crp-type" evidence="5">
    <location>
        <begin position="156"/>
        <end position="229"/>
    </location>
</feature>
<dbReference type="SUPFAM" id="SSF51206">
    <property type="entry name" value="cAMP-binding domain-like"/>
    <property type="match status" value="1"/>
</dbReference>
<evidence type="ECO:0000259" key="5">
    <source>
        <dbReference type="PROSITE" id="PS51063"/>
    </source>
</evidence>
<dbReference type="PANTHER" id="PTHR24567:SF74">
    <property type="entry name" value="HTH-TYPE TRANSCRIPTIONAL REGULATOR ARCR"/>
    <property type="match status" value="1"/>
</dbReference>
<evidence type="ECO:0000313" key="6">
    <source>
        <dbReference type="EMBL" id="WKN35479.1"/>
    </source>
</evidence>
<dbReference type="GO" id="GO:0003677">
    <property type="term" value="F:DNA binding"/>
    <property type="evidence" value="ECO:0007669"/>
    <property type="project" value="UniProtKB-KW"/>
</dbReference>
<dbReference type="GO" id="GO:0005829">
    <property type="term" value="C:cytosol"/>
    <property type="evidence" value="ECO:0007669"/>
    <property type="project" value="TreeGrafter"/>
</dbReference>
<dbReference type="AlphaFoldDB" id="A0AA49GKK5"/>
<evidence type="ECO:0000259" key="4">
    <source>
        <dbReference type="PROSITE" id="PS50042"/>
    </source>
</evidence>
<dbReference type="Pfam" id="PF13545">
    <property type="entry name" value="HTH_Crp_2"/>
    <property type="match status" value="1"/>
</dbReference>
<dbReference type="SMART" id="SM00100">
    <property type="entry name" value="cNMP"/>
    <property type="match status" value="1"/>
</dbReference>
<dbReference type="InterPro" id="IPR036390">
    <property type="entry name" value="WH_DNA-bd_sf"/>
</dbReference>